<evidence type="ECO:0000256" key="2">
    <source>
        <dbReference type="ARBA" id="ARBA00022763"/>
    </source>
</evidence>
<feature type="compositionally biased region" description="Basic residues" evidence="5">
    <location>
        <begin position="386"/>
        <end position="399"/>
    </location>
</feature>
<evidence type="ECO:0000313" key="7">
    <source>
        <dbReference type="EMBL" id="KAF9790895.1"/>
    </source>
</evidence>
<feature type="compositionally biased region" description="Polar residues" evidence="5">
    <location>
        <begin position="270"/>
        <end position="284"/>
    </location>
</feature>
<keyword evidence="2" id="KW-0227">DNA damage</keyword>
<evidence type="ECO:0000259" key="6">
    <source>
        <dbReference type="Pfam" id="PF09302"/>
    </source>
</evidence>
<dbReference type="GO" id="GO:0006303">
    <property type="term" value="P:double-strand break repair via nonhomologous end joining"/>
    <property type="evidence" value="ECO:0007669"/>
    <property type="project" value="UniProtKB-ARBA"/>
</dbReference>
<feature type="domain" description="XLF-like N-terminal" evidence="6">
    <location>
        <begin position="16"/>
        <end position="134"/>
    </location>
</feature>
<dbReference type="InterPro" id="IPR038051">
    <property type="entry name" value="XRCC4-like_N_sf"/>
</dbReference>
<dbReference type="GO" id="GO:0005634">
    <property type="term" value="C:nucleus"/>
    <property type="evidence" value="ECO:0007669"/>
    <property type="project" value="UniProtKB-SubCell"/>
</dbReference>
<keyword evidence="8" id="KW-1185">Reference proteome</keyword>
<dbReference type="Pfam" id="PF09302">
    <property type="entry name" value="XLF"/>
    <property type="match status" value="1"/>
</dbReference>
<protein>
    <recommendedName>
        <fullName evidence="6">XLF-like N-terminal domain-containing protein</fullName>
    </recommendedName>
</protein>
<reference evidence="7" key="2">
    <citation type="submission" date="2020-11" db="EMBL/GenBank/DDBJ databases">
        <authorList>
            <consortium name="DOE Joint Genome Institute"/>
            <person name="Kuo A."/>
            <person name="Miyauchi S."/>
            <person name="Kiss E."/>
            <person name="Drula E."/>
            <person name="Kohler A."/>
            <person name="Sanchez-Garcia M."/>
            <person name="Andreopoulos B."/>
            <person name="Barry K.W."/>
            <person name="Bonito G."/>
            <person name="Buee M."/>
            <person name="Carver A."/>
            <person name="Chen C."/>
            <person name="Cichocki N."/>
            <person name="Clum A."/>
            <person name="Culley D."/>
            <person name="Crous P.W."/>
            <person name="Fauchery L."/>
            <person name="Girlanda M."/>
            <person name="Hayes R."/>
            <person name="Keri Z."/>
            <person name="Labutti K."/>
            <person name="Lipzen A."/>
            <person name="Lombard V."/>
            <person name="Magnuson J."/>
            <person name="Maillard F."/>
            <person name="Morin E."/>
            <person name="Murat C."/>
            <person name="Nolan M."/>
            <person name="Ohm R."/>
            <person name="Pangilinan J."/>
            <person name="Pereira M."/>
            <person name="Perotto S."/>
            <person name="Peter M."/>
            <person name="Riley R."/>
            <person name="Sitrit Y."/>
            <person name="Stielow B."/>
            <person name="Szollosi G."/>
            <person name="Zifcakova L."/>
            <person name="Stursova M."/>
            <person name="Spatafora J.W."/>
            <person name="Tedersoo L."/>
            <person name="Vaario L.-M."/>
            <person name="Yamada A."/>
            <person name="Yan M."/>
            <person name="Wang P."/>
            <person name="Xu J."/>
            <person name="Bruns T."/>
            <person name="Baldrian P."/>
            <person name="Vilgalys R."/>
            <person name="Henrissat B."/>
            <person name="Grigoriev I.V."/>
            <person name="Hibbett D."/>
            <person name="Nagy L.G."/>
            <person name="Martin F.M."/>
        </authorList>
    </citation>
    <scope>NUCLEOTIDE SEQUENCE</scope>
    <source>
        <strain evidence="7">UH-Tt-Lm1</strain>
    </source>
</reference>
<evidence type="ECO:0000256" key="4">
    <source>
        <dbReference type="ARBA" id="ARBA00023242"/>
    </source>
</evidence>
<feature type="compositionally biased region" description="Acidic residues" evidence="5">
    <location>
        <begin position="285"/>
        <end position="296"/>
    </location>
</feature>
<dbReference type="EMBL" id="WIUZ02000002">
    <property type="protein sequence ID" value="KAF9790895.1"/>
    <property type="molecule type" value="Genomic_DNA"/>
</dbReference>
<sequence>MDAFDDITKRMLGKEWLAKVDNDTATPYLLKFHAGDSELSCSLMITDTKSVWVETLTSNQVARRWRECHPHKTKSDLTSRQEESWRRDVLKCLSAAHTIGNFAEMSFEVVQPLYSDFAFELRLEDFVFRWETNLAGYKISAEVISTQIIVPLMSTAHLAFNSPNPVGGMSESDLETALDKLGRAARRTPGMHTRNAISKPRLSTAIRRMTAMLNFLVELPDIQLDAEKLDITSPDSTRMTATSEFEMVKHSPAGVADIEMGEPAGVIAQPENTHTPASRPSNANPDDDSATENSEDEQLILKKPAFPTRALDAHPPAPVHGKEGDHSGPNPELSKEIQKLTNKTAASDSPPPPARPPVTKKSKRTALTISDSEESDDIGAGPSTRRGARQPIKRGGKRF</sequence>
<organism evidence="7 8">
    <name type="scientific">Thelephora terrestris</name>
    <dbReference type="NCBI Taxonomy" id="56493"/>
    <lineage>
        <taxon>Eukaryota</taxon>
        <taxon>Fungi</taxon>
        <taxon>Dikarya</taxon>
        <taxon>Basidiomycota</taxon>
        <taxon>Agaricomycotina</taxon>
        <taxon>Agaricomycetes</taxon>
        <taxon>Thelephorales</taxon>
        <taxon>Thelephoraceae</taxon>
        <taxon>Thelephora</taxon>
    </lineage>
</organism>
<evidence type="ECO:0000256" key="5">
    <source>
        <dbReference type="SAM" id="MobiDB-lite"/>
    </source>
</evidence>
<dbReference type="AlphaFoldDB" id="A0A9P6LBI3"/>
<keyword evidence="3" id="KW-0234">DNA repair</keyword>
<comment type="caution">
    <text evidence="7">The sequence shown here is derived from an EMBL/GenBank/DDBJ whole genome shotgun (WGS) entry which is preliminary data.</text>
</comment>
<reference evidence="7" key="1">
    <citation type="journal article" date="2020" name="Nat. Commun.">
        <title>Large-scale genome sequencing of mycorrhizal fungi provides insights into the early evolution of symbiotic traits.</title>
        <authorList>
            <person name="Miyauchi S."/>
            <person name="Kiss E."/>
            <person name="Kuo A."/>
            <person name="Drula E."/>
            <person name="Kohler A."/>
            <person name="Sanchez-Garcia M."/>
            <person name="Morin E."/>
            <person name="Andreopoulos B."/>
            <person name="Barry K.W."/>
            <person name="Bonito G."/>
            <person name="Buee M."/>
            <person name="Carver A."/>
            <person name="Chen C."/>
            <person name="Cichocki N."/>
            <person name="Clum A."/>
            <person name="Culley D."/>
            <person name="Crous P.W."/>
            <person name="Fauchery L."/>
            <person name="Girlanda M."/>
            <person name="Hayes R.D."/>
            <person name="Keri Z."/>
            <person name="LaButti K."/>
            <person name="Lipzen A."/>
            <person name="Lombard V."/>
            <person name="Magnuson J."/>
            <person name="Maillard F."/>
            <person name="Murat C."/>
            <person name="Nolan M."/>
            <person name="Ohm R.A."/>
            <person name="Pangilinan J."/>
            <person name="Pereira M.F."/>
            <person name="Perotto S."/>
            <person name="Peter M."/>
            <person name="Pfister S."/>
            <person name="Riley R."/>
            <person name="Sitrit Y."/>
            <person name="Stielow J.B."/>
            <person name="Szollosi G."/>
            <person name="Zifcakova L."/>
            <person name="Stursova M."/>
            <person name="Spatafora J.W."/>
            <person name="Tedersoo L."/>
            <person name="Vaario L.M."/>
            <person name="Yamada A."/>
            <person name="Yan M."/>
            <person name="Wang P."/>
            <person name="Xu J."/>
            <person name="Bruns T."/>
            <person name="Baldrian P."/>
            <person name="Vilgalys R."/>
            <person name="Dunand C."/>
            <person name="Henrissat B."/>
            <person name="Grigoriev I.V."/>
            <person name="Hibbett D."/>
            <person name="Nagy L.G."/>
            <person name="Martin F.M."/>
        </authorList>
    </citation>
    <scope>NUCLEOTIDE SEQUENCE</scope>
    <source>
        <strain evidence="7">UH-Tt-Lm1</strain>
    </source>
</reference>
<keyword evidence="4" id="KW-0539">Nucleus</keyword>
<evidence type="ECO:0000256" key="3">
    <source>
        <dbReference type="ARBA" id="ARBA00023204"/>
    </source>
</evidence>
<accession>A0A9P6LBI3</accession>
<dbReference type="Gene3D" id="2.170.210.10">
    <property type="entry name" value="DNA double-strand break repair and VJ recombination XRCC4, N-terminal"/>
    <property type="match status" value="1"/>
</dbReference>
<dbReference type="OrthoDB" id="3184250at2759"/>
<dbReference type="Proteomes" id="UP000736335">
    <property type="component" value="Unassembled WGS sequence"/>
</dbReference>
<dbReference type="CDD" id="cd22285">
    <property type="entry name" value="HD_XLF_N"/>
    <property type="match status" value="1"/>
</dbReference>
<evidence type="ECO:0000313" key="8">
    <source>
        <dbReference type="Proteomes" id="UP000736335"/>
    </source>
</evidence>
<comment type="subcellular location">
    <subcellularLocation>
        <location evidence="1">Nucleus</location>
    </subcellularLocation>
</comment>
<feature type="region of interest" description="Disordered" evidence="5">
    <location>
        <begin position="309"/>
        <end position="399"/>
    </location>
</feature>
<name>A0A9P6LBI3_9AGAM</name>
<dbReference type="InterPro" id="IPR015381">
    <property type="entry name" value="XLF-like_N"/>
</dbReference>
<gene>
    <name evidence="7" type="ORF">BJ322DRAFT_415384</name>
</gene>
<proteinExistence type="predicted"/>
<evidence type="ECO:0000256" key="1">
    <source>
        <dbReference type="ARBA" id="ARBA00004123"/>
    </source>
</evidence>
<feature type="region of interest" description="Disordered" evidence="5">
    <location>
        <begin position="268"/>
        <end position="296"/>
    </location>
</feature>